<proteinExistence type="predicted"/>
<protein>
    <submittedName>
        <fullName evidence="2">Alpha/beta hydrolase</fullName>
    </submittedName>
</protein>
<gene>
    <name evidence="2" type="ORF">MMF98_21055</name>
</gene>
<evidence type="ECO:0000313" key="2">
    <source>
        <dbReference type="EMBL" id="MCJ0765710.1"/>
    </source>
</evidence>
<dbReference type="InterPro" id="IPR051044">
    <property type="entry name" value="MAG_DAG_Lipase"/>
</dbReference>
<dbReference type="SUPFAM" id="SSF53474">
    <property type="entry name" value="alpha/beta-Hydrolases"/>
    <property type="match status" value="1"/>
</dbReference>
<dbReference type="PANTHER" id="PTHR11614">
    <property type="entry name" value="PHOSPHOLIPASE-RELATED"/>
    <property type="match status" value="1"/>
</dbReference>
<comment type="caution">
    <text evidence="2">The sequence shown here is derived from an EMBL/GenBank/DDBJ whole genome shotgun (WGS) entry which is preliminary data.</text>
</comment>
<sequence length="294" mass="31124">MLLDTADSSPRAGRASLTTFTASDGENLAQYDWPLAAAVAPRGAVLLVHGLGEHAGRYEAVARRLNDWGFAVRGYDQYGHGESGGARGTLPGDARLLDDLADMVDSLRARAGPATPLILLGHSMGGLVVGRFVSLNLRPVDGLVMSSPALDPGLSAVQKLLVGVLPRFAPNLCVGNGLDDSYLSHDPAVVAAYRADPLVHDRISGRLARFIAEGGPATVAQAARWSVPTLLMYAGADKLVNPAGSRAFAAAAPASVVTSRGFEGYYHELFNEIERDAVFALLQQWLDQHFPEKS</sequence>
<keyword evidence="2" id="KW-0378">Hydrolase</keyword>
<dbReference type="InterPro" id="IPR029058">
    <property type="entry name" value="AB_hydrolase_fold"/>
</dbReference>
<evidence type="ECO:0000259" key="1">
    <source>
        <dbReference type="Pfam" id="PF12146"/>
    </source>
</evidence>
<evidence type="ECO:0000313" key="3">
    <source>
        <dbReference type="Proteomes" id="UP001139447"/>
    </source>
</evidence>
<dbReference type="EMBL" id="JALGBI010000003">
    <property type="protein sequence ID" value="MCJ0765710.1"/>
    <property type="molecule type" value="Genomic_DNA"/>
</dbReference>
<accession>A0A9X2AQ82</accession>
<dbReference type="Pfam" id="PF12146">
    <property type="entry name" value="Hydrolase_4"/>
    <property type="match status" value="1"/>
</dbReference>
<dbReference type="Gene3D" id="3.40.50.1820">
    <property type="entry name" value="alpha/beta hydrolase"/>
    <property type="match status" value="1"/>
</dbReference>
<dbReference type="Proteomes" id="UP001139447">
    <property type="component" value="Unassembled WGS sequence"/>
</dbReference>
<organism evidence="2 3">
    <name type="scientific">Variovorax terrae</name>
    <dbReference type="NCBI Taxonomy" id="2923278"/>
    <lineage>
        <taxon>Bacteria</taxon>
        <taxon>Pseudomonadati</taxon>
        <taxon>Pseudomonadota</taxon>
        <taxon>Betaproteobacteria</taxon>
        <taxon>Burkholderiales</taxon>
        <taxon>Comamonadaceae</taxon>
        <taxon>Variovorax</taxon>
    </lineage>
</organism>
<keyword evidence="3" id="KW-1185">Reference proteome</keyword>
<feature type="domain" description="Serine aminopeptidase S33" evidence="1">
    <location>
        <begin position="41"/>
        <end position="273"/>
    </location>
</feature>
<dbReference type="GO" id="GO:0016787">
    <property type="term" value="F:hydrolase activity"/>
    <property type="evidence" value="ECO:0007669"/>
    <property type="project" value="UniProtKB-KW"/>
</dbReference>
<dbReference type="InterPro" id="IPR022742">
    <property type="entry name" value="Hydrolase_4"/>
</dbReference>
<dbReference type="RefSeq" id="WP_243309308.1">
    <property type="nucleotide sequence ID" value="NZ_JALGBI010000003.1"/>
</dbReference>
<reference evidence="2" key="1">
    <citation type="submission" date="2022-03" db="EMBL/GenBank/DDBJ databases">
        <authorList>
            <person name="Woo C.Y."/>
        </authorList>
    </citation>
    <scope>NUCLEOTIDE SEQUENCE</scope>
    <source>
        <strain evidence="2">CYS-02</strain>
    </source>
</reference>
<dbReference type="AlphaFoldDB" id="A0A9X2AQ82"/>
<name>A0A9X2AQ82_9BURK</name>